<keyword evidence="9" id="KW-1185">Reference proteome</keyword>
<dbReference type="PANTHER" id="PTHR32322">
    <property type="entry name" value="INNER MEMBRANE TRANSPORTER"/>
    <property type="match status" value="1"/>
</dbReference>
<name>A0ABW4DQP4_9LACO</name>
<feature type="transmembrane region" description="Helical" evidence="6">
    <location>
        <begin position="159"/>
        <end position="177"/>
    </location>
</feature>
<dbReference type="PANTHER" id="PTHR32322:SF2">
    <property type="entry name" value="EAMA DOMAIN-CONTAINING PROTEIN"/>
    <property type="match status" value="1"/>
</dbReference>
<feature type="transmembrane region" description="Helical" evidence="6">
    <location>
        <begin position="224"/>
        <end position="249"/>
    </location>
</feature>
<feature type="domain" description="EamA" evidence="7">
    <location>
        <begin position="165"/>
        <end position="296"/>
    </location>
</feature>
<feature type="transmembrane region" description="Helical" evidence="6">
    <location>
        <begin position="77"/>
        <end position="94"/>
    </location>
</feature>
<keyword evidence="3 6" id="KW-0812">Transmembrane</keyword>
<dbReference type="InterPro" id="IPR037185">
    <property type="entry name" value="EmrE-like"/>
</dbReference>
<dbReference type="SUPFAM" id="SSF103481">
    <property type="entry name" value="Multidrug resistance efflux transporter EmrE"/>
    <property type="match status" value="2"/>
</dbReference>
<evidence type="ECO:0000313" key="8">
    <source>
        <dbReference type="EMBL" id="MFD1466043.1"/>
    </source>
</evidence>
<feature type="domain" description="EamA" evidence="7">
    <location>
        <begin position="11"/>
        <end position="151"/>
    </location>
</feature>
<dbReference type="InterPro" id="IPR000620">
    <property type="entry name" value="EamA_dom"/>
</dbReference>
<dbReference type="RefSeq" id="WP_225417335.1">
    <property type="nucleotide sequence ID" value="NZ_JBHTOF010000094.1"/>
</dbReference>
<evidence type="ECO:0000259" key="7">
    <source>
        <dbReference type="Pfam" id="PF00892"/>
    </source>
</evidence>
<dbReference type="EMBL" id="JBHTOF010000094">
    <property type="protein sequence ID" value="MFD1466043.1"/>
    <property type="molecule type" value="Genomic_DNA"/>
</dbReference>
<evidence type="ECO:0000313" key="9">
    <source>
        <dbReference type="Proteomes" id="UP001597244"/>
    </source>
</evidence>
<dbReference type="InterPro" id="IPR050638">
    <property type="entry name" value="AA-Vitamin_Transporters"/>
</dbReference>
<protein>
    <submittedName>
        <fullName evidence="8">DMT family transporter</fullName>
    </submittedName>
</protein>
<evidence type="ECO:0000256" key="1">
    <source>
        <dbReference type="ARBA" id="ARBA00004127"/>
    </source>
</evidence>
<comment type="similarity">
    <text evidence="2">Belongs to the EamA transporter family.</text>
</comment>
<keyword evidence="4 6" id="KW-1133">Transmembrane helix</keyword>
<feature type="transmembrane region" description="Helical" evidence="6">
    <location>
        <begin position="282"/>
        <end position="303"/>
    </location>
</feature>
<evidence type="ECO:0000256" key="4">
    <source>
        <dbReference type="ARBA" id="ARBA00022989"/>
    </source>
</evidence>
<evidence type="ECO:0000256" key="5">
    <source>
        <dbReference type="ARBA" id="ARBA00023136"/>
    </source>
</evidence>
<feature type="transmembrane region" description="Helical" evidence="6">
    <location>
        <begin position="189"/>
        <end position="212"/>
    </location>
</feature>
<feature type="transmembrane region" description="Helical" evidence="6">
    <location>
        <begin position="106"/>
        <end position="125"/>
    </location>
</feature>
<sequence length="317" mass="35117">MLAVNRKRFMIGTILASSAAIMWGFSGVTVSMLFKLNPAMTPLWVSEVRMIAAGLIMLVLAQLRHEQPLKIWHDKKSLLTLSAYALFGLIPVQYCYFKTVEYGNAPIATILQFLGPFVITLYFLIFKRQVPTRTEGAGLLLAFLGMLLIVTHGHFNQLAVPSAVLFWGFLSAIGVATNSLMPRELLPKFGVLSVTGWGMLISGGVLNIFGPFWQRSVTVSLRDFALLLVTILIGTVIAFILFSTSLIYILPTTASLLDAFEPLSATFFAVFLVHTRLGQMDFIGGAVIIIAVMMITLNFRALFQKRHQRKLSKITKP</sequence>
<gene>
    <name evidence="8" type="ORF">ACFQ4L_08200</name>
</gene>
<feature type="transmembrane region" description="Helical" evidence="6">
    <location>
        <begin position="12"/>
        <end position="36"/>
    </location>
</feature>
<accession>A0ABW4DQP4</accession>
<feature type="transmembrane region" description="Helical" evidence="6">
    <location>
        <begin position="137"/>
        <end position="153"/>
    </location>
</feature>
<proteinExistence type="inferred from homology"/>
<comment type="subcellular location">
    <subcellularLocation>
        <location evidence="1">Endomembrane system</location>
        <topology evidence="1">Multi-pass membrane protein</topology>
    </subcellularLocation>
</comment>
<dbReference type="Pfam" id="PF00892">
    <property type="entry name" value="EamA"/>
    <property type="match status" value="2"/>
</dbReference>
<organism evidence="8 9">
    <name type="scientific">Lapidilactobacillus mulanensis</name>
    <dbReference type="NCBI Taxonomy" id="2485999"/>
    <lineage>
        <taxon>Bacteria</taxon>
        <taxon>Bacillati</taxon>
        <taxon>Bacillota</taxon>
        <taxon>Bacilli</taxon>
        <taxon>Lactobacillales</taxon>
        <taxon>Lactobacillaceae</taxon>
        <taxon>Lapidilactobacillus</taxon>
    </lineage>
</organism>
<evidence type="ECO:0000256" key="2">
    <source>
        <dbReference type="ARBA" id="ARBA00007362"/>
    </source>
</evidence>
<reference evidence="9" key="1">
    <citation type="journal article" date="2019" name="Int. J. Syst. Evol. Microbiol.">
        <title>The Global Catalogue of Microorganisms (GCM) 10K type strain sequencing project: providing services to taxonomists for standard genome sequencing and annotation.</title>
        <authorList>
            <consortium name="The Broad Institute Genomics Platform"/>
            <consortium name="The Broad Institute Genome Sequencing Center for Infectious Disease"/>
            <person name="Wu L."/>
            <person name="Ma J."/>
        </authorList>
    </citation>
    <scope>NUCLEOTIDE SEQUENCE [LARGE SCALE GENOMIC DNA]</scope>
    <source>
        <strain evidence="9">CCM 8951</strain>
    </source>
</reference>
<comment type="caution">
    <text evidence="8">The sequence shown here is derived from an EMBL/GenBank/DDBJ whole genome shotgun (WGS) entry which is preliminary data.</text>
</comment>
<evidence type="ECO:0000256" key="6">
    <source>
        <dbReference type="SAM" id="Phobius"/>
    </source>
</evidence>
<dbReference type="Proteomes" id="UP001597244">
    <property type="component" value="Unassembled WGS sequence"/>
</dbReference>
<keyword evidence="5 6" id="KW-0472">Membrane</keyword>
<evidence type="ECO:0000256" key="3">
    <source>
        <dbReference type="ARBA" id="ARBA00022692"/>
    </source>
</evidence>